<dbReference type="OrthoDB" id="120976at2759"/>
<feature type="domain" description="LRR-containing protein second PH" evidence="2">
    <location>
        <begin position="257"/>
        <end position="414"/>
    </location>
</feature>
<feature type="region of interest" description="Disordered" evidence="1">
    <location>
        <begin position="977"/>
        <end position="1000"/>
    </location>
</feature>
<dbReference type="Pfam" id="PF25353">
    <property type="entry name" value="PH_2nd_LRR"/>
    <property type="match status" value="1"/>
</dbReference>
<dbReference type="Gene3D" id="3.80.10.10">
    <property type="entry name" value="Ribonuclease Inhibitor"/>
    <property type="match status" value="1"/>
</dbReference>
<dbReference type="InterPro" id="IPR032675">
    <property type="entry name" value="LRR_dom_sf"/>
</dbReference>
<sequence>MSRNGYGHGSARRKSFAFFVRPTFSSESETTQWTTTDDSTPTKPRPKSLFVGSGGFAETPTVVSSRKVLTKGPSQRPKSVFGSLKNREPSSPIVTSSASSSFGDSSTSDNYHTLPVSAVVMHAGEVVTGSGLLRKKKEYMVLTNQELLKYKSEAKAHEAFGVGGRHPGVRASSVASIGDGSGHTLITLIHHVISVTYAGPDHDCVQVDYLDGLSGSPSSTTLTLTCRADAQVWVDRLRSVAAQVRLSSPPPAYPDSTVEQIARRLEAEKDYSPMHFQIFRVVQKTGRSGNRSTEDLQKMYSAMCYLAIGIHKVHVLPMRLTTNKGAPSVAPTPSSSFGILNLAGLWISSDDDSFSLTFRSPCRYAHKLGLGSADAPDIIQAVRQAVEYLRPLWQIPPFSIDLPESMKDEPWPDIPPTPGDDLNGFDRTLAAYCTAYGLDASHIMYTVSTTVEDAPQFQLLPPARFGRRQYTDLELLAILRTLRWNDTFCSISFSGLSLDSLAHVYDRYGSEYEPRCERSGRKINLKTSEGPKPLLVHELRALALYCGKLRRMDFWDCIPKKARSGSTSPIEAGPDTACPIVEAIMPLCRRGLTNVDWLIFNGIELGEADLDWLVDAAASRLAHFRGIELSRCGLTERMLTLFLNALSVHENTLESLDICGNPCRMNAASLNNAVTYFPFLRKLNLSRLLRSSGDDAVLTAETLHRWRLEELDLSETRLNTETVEAIATYLASPQSDALYNLALSQCGLTARDVALLMHSMERTPDKARNLHLHIGQNSLAADAADFIDCIATGKTPSHLTMKGVDYPKEEPFQEFIRALTINKTITYLDISKISLPYQAGDKTSALLGELFAKNTTLKDLDISGEQAILESASLGGGLRKALGRLVENTSLEILRIELQSLGTPGAMALASVLSKNTTLRELHCEKNDVHLQGFTAMIDALEDNHSILYVPRMDHDRVEQMRLLKEKLCQPAIPDNWDHHRHLEKPEKKSSFRNKSSKNKKVAFTEGDALMEAGVDQNLMLLEEKWDSEAVRLQKYLRRNQQILAQERSRQRRPGVGSASSIGSMGLMWGVDAR</sequence>
<name>A0A5J5F414_9PEZI</name>
<dbReference type="InterPro" id="IPR057334">
    <property type="entry name" value="PH_2nd_LRR"/>
</dbReference>
<dbReference type="SUPFAM" id="SSF52047">
    <property type="entry name" value="RNI-like"/>
    <property type="match status" value="1"/>
</dbReference>
<evidence type="ECO:0000313" key="3">
    <source>
        <dbReference type="EMBL" id="KAA8911109.1"/>
    </source>
</evidence>
<evidence type="ECO:0000313" key="4">
    <source>
        <dbReference type="Proteomes" id="UP000326924"/>
    </source>
</evidence>
<feature type="compositionally biased region" description="Low complexity" evidence="1">
    <location>
        <begin position="25"/>
        <end position="42"/>
    </location>
</feature>
<dbReference type="Proteomes" id="UP000326924">
    <property type="component" value="Unassembled WGS sequence"/>
</dbReference>
<evidence type="ECO:0000256" key="1">
    <source>
        <dbReference type="SAM" id="MobiDB-lite"/>
    </source>
</evidence>
<protein>
    <recommendedName>
        <fullName evidence="2">LRR-containing protein second PH domain-containing protein</fullName>
    </recommendedName>
</protein>
<organism evidence="3 4">
    <name type="scientific">Sphaerosporella brunnea</name>
    <dbReference type="NCBI Taxonomy" id="1250544"/>
    <lineage>
        <taxon>Eukaryota</taxon>
        <taxon>Fungi</taxon>
        <taxon>Dikarya</taxon>
        <taxon>Ascomycota</taxon>
        <taxon>Pezizomycotina</taxon>
        <taxon>Pezizomycetes</taxon>
        <taxon>Pezizales</taxon>
        <taxon>Pyronemataceae</taxon>
        <taxon>Sphaerosporella</taxon>
    </lineage>
</organism>
<accession>A0A5J5F414</accession>
<dbReference type="AlphaFoldDB" id="A0A5J5F414"/>
<keyword evidence="4" id="KW-1185">Reference proteome</keyword>
<dbReference type="InParanoid" id="A0A5J5F414"/>
<evidence type="ECO:0000259" key="2">
    <source>
        <dbReference type="Pfam" id="PF25353"/>
    </source>
</evidence>
<reference evidence="3 4" key="1">
    <citation type="submission" date="2019-09" db="EMBL/GenBank/DDBJ databases">
        <title>Draft genome of the ectomycorrhizal ascomycete Sphaerosporella brunnea.</title>
        <authorList>
            <consortium name="DOE Joint Genome Institute"/>
            <person name="Benucci G.M."/>
            <person name="Marozzi G."/>
            <person name="Antonielli L."/>
            <person name="Sanchez S."/>
            <person name="Marco P."/>
            <person name="Wang X."/>
            <person name="Falini L.B."/>
            <person name="Barry K."/>
            <person name="Haridas S."/>
            <person name="Lipzen A."/>
            <person name="Labutti K."/>
            <person name="Grigoriev I.V."/>
            <person name="Murat C."/>
            <person name="Martin F."/>
            <person name="Albertini E."/>
            <person name="Donnini D."/>
            <person name="Bonito G."/>
        </authorList>
    </citation>
    <scope>NUCLEOTIDE SEQUENCE [LARGE SCALE GENOMIC DNA]</scope>
    <source>
        <strain evidence="3 4">Sb_GMNB300</strain>
    </source>
</reference>
<dbReference type="PANTHER" id="PTHR24114:SF2">
    <property type="entry name" value="F-BOX DOMAIN-CONTAINING PROTEIN-RELATED"/>
    <property type="match status" value="1"/>
</dbReference>
<comment type="caution">
    <text evidence="3">The sequence shown here is derived from an EMBL/GenBank/DDBJ whole genome shotgun (WGS) entry which is preliminary data.</text>
</comment>
<feature type="region of interest" description="Disordered" evidence="1">
    <location>
        <begin position="25"/>
        <end position="106"/>
    </location>
</feature>
<dbReference type="EMBL" id="VXIS01000039">
    <property type="protein sequence ID" value="KAA8911109.1"/>
    <property type="molecule type" value="Genomic_DNA"/>
</dbReference>
<proteinExistence type="predicted"/>
<dbReference type="SMART" id="SM00368">
    <property type="entry name" value="LRR_RI"/>
    <property type="match status" value="4"/>
</dbReference>
<dbReference type="PANTHER" id="PTHR24114">
    <property type="entry name" value="LEUCINE RICH REPEAT FAMILY PROTEIN"/>
    <property type="match status" value="1"/>
</dbReference>
<feature type="compositionally biased region" description="Low complexity" evidence="1">
    <location>
        <begin position="90"/>
        <end position="106"/>
    </location>
</feature>
<feature type="compositionally biased region" description="Basic residues" evidence="1">
    <location>
        <begin position="991"/>
        <end position="1000"/>
    </location>
</feature>
<gene>
    <name evidence="3" type="ORF">FN846DRAFT_465753</name>
</gene>
<dbReference type="InterPro" id="IPR052394">
    <property type="entry name" value="LRR-containing"/>
</dbReference>